<accession>A0A9P6VJN0</accession>
<dbReference type="GO" id="GO:0016020">
    <property type="term" value="C:membrane"/>
    <property type="evidence" value="ECO:0007669"/>
    <property type="project" value="UniProtKB-SubCell"/>
</dbReference>
<sequence>MPSTKPTIEQETIARLRAEGIVIIFKTGAQEVSQLAIHLGTTLRYLSPSDILFFSDLQGTIGPFIINDALRNVDEQIRDSNPDFEIYRKIHEYHSTGQDVLSLKEDSGQGDNRGGWKLDKYKFIHMVEETFEMRPDAKWYVFIETDSYIVWPNLVTWLEKLDSKKPWYMGSAVSTGAHSFAHGGSGYVLSNAAMNKLLGPDQPQGLARSWDTRMTAHCCGDIALGIALEEKGVKLTGARPYMNGYKPSTFTYGEHWCQPVVAMHHMTSHEISSMWRLERKREVLGIENASDALLLRGYDADERIGHNVFGIFVEPHLVEEKDNWDNLSHGEEFKEPQGWSENDEQEELRRAEEERFREEKEKEMAEDEEMRKAEEHRKAEEAKKSDEAKEDDSGTQKGGEEQKHDSHENDAQEKEDSGEEGNSGSELTNEDEGTSDTDNENEVEKPLIDLAASKGEGAATRDQTDESKKLKAKKIKNMKGKKKKVEMEKLEHDLVNKPDPASYIDISKGTTIDSQKAIDDTIAAEGTHQADKSPNSGSEDPSTTSTKRLTKRQDSLDEASPELNTHPKWRPFSPEDEAFKSFDKCKQACAITNECFQFVFYDRTCKLSTSFRLGAYKPPELDIEDEREWLDGEKD</sequence>
<evidence type="ECO:0000256" key="11">
    <source>
        <dbReference type="ARBA" id="ARBA00023136"/>
    </source>
</evidence>
<dbReference type="PANTHER" id="PTHR23033:SF40">
    <property type="entry name" value="APPLE DOMAIN-CONTAINING PROTEIN"/>
    <property type="match status" value="1"/>
</dbReference>
<comment type="pathway">
    <text evidence="2">Protein modification; protein glycosylation.</text>
</comment>
<dbReference type="Gene3D" id="3.90.550.50">
    <property type="match status" value="1"/>
</dbReference>
<organism evidence="14 15">
    <name type="scientific">Hyphodiscus hymeniophilus</name>
    <dbReference type="NCBI Taxonomy" id="353542"/>
    <lineage>
        <taxon>Eukaryota</taxon>
        <taxon>Fungi</taxon>
        <taxon>Dikarya</taxon>
        <taxon>Ascomycota</taxon>
        <taxon>Pezizomycotina</taxon>
        <taxon>Leotiomycetes</taxon>
        <taxon>Helotiales</taxon>
        <taxon>Hyphodiscaceae</taxon>
        <taxon>Hyphodiscus</taxon>
    </lineage>
</organism>
<evidence type="ECO:0000256" key="3">
    <source>
        <dbReference type="ARBA" id="ARBA00006462"/>
    </source>
</evidence>
<keyword evidence="10" id="KW-1133">Transmembrane helix</keyword>
<feature type="region of interest" description="Disordered" evidence="12">
    <location>
        <begin position="328"/>
        <end position="573"/>
    </location>
</feature>
<evidence type="ECO:0000256" key="2">
    <source>
        <dbReference type="ARBA" id="ARBA00004922"/>
    </source>
</evidence>
<keyword evidence="11" id="KW-0472">Membrane</keyword>
<dbReference type="InterPro" id="IPR026050">
    <property type="entry name" value="C1GALT1/C1GALT1_chp1"/>
</dbReference>
<feature type="compositionally biased region" description="Basic and acidic residues" evidence="12">
    <location>
        <begin position="347"/>
        <end position="415"/>
    </location>
</feature>
<feature type="compositionally biased region" description="Basic and acidic residues" evidence="12">
    <location>
        <begin position="485"/>
        <end position="496"/>
    </location>
</feature>
<keyword evidence="6" id="KW-0808">Transferase</keyword>
<evidence type="ECO:0000256" key="8">
    <source>
        <dbReference type="ARBA" id="ARBA00022741"/>
    </source>
</evidence>
<dbReference type="InterPro" id="IPR003378">
    <property type="entry name" value="Fringe-like_glycosylTrfase"/>
</dbReference>
<keyword evidence="15" id="KW-1185">Reference proteome</keyword>
<evidence type="ECO:0000313" key="15">
    <source>
        <dbReference type="Proteomes" id="UP000785200"/>
    </source>
</evidence>
<evidence type="ECO:0000256" key="4">
    <source>
        <dbReference type="ARBA" id="ARBA00012557"/>
    </source>
</evidence>
<dbReference type="AlphaFoldDB" id="A0A9P6VJN0"/>
<reference evidence="14" key="1">
    <citation type="submission" date="2019-07" db="EMBL/GenBank/DDBJ databases">
        <title>Hyphodiscus hymeniophilus genome sequencing and assembly.</title>
        <authorList>
            <person name="Kramer G."/>
            <person name="Nodwell J."/>
        </authorList>
    </citation>
    <scope>NUCLEOTIDE SEQUENCE</scope>
    <source>
        <strain evidence="14">ATCC 34498</strain>
    </source>
</reference>
<feature type="compositionally biased region" description="Basic residues" evidence="12">
    <location>
        <begin position="470"/>
        <end position="484"/>
    </location>
</feature>
<comment type="subcellular location">
    <subcellularLocation>
        <location evidence="1">Membrane</location>
        <topology evidence="1">Single-pass type II membrane protein</topology>
    </subcellularLocation>
</comment>
<evidence type="ECO:0000256" key="10">
    <source>
        <dbReference type="ARBA" id="ARBA00022989"/>
    </source>
</evidence>
<dbReference type="GO" id="GO:0016263">
    <property type="term" value="F:glycoprotein-N-acetylgalactosamine 3-beta-galactosyltransferase activity"/>
    <property type="evidence" value="ECO:0007669"/>
    <property type="project" value="UniProtKB-EC"/>
</dbReference>
<evidence type="ECO:0000256" key="12">
    <source>
        <dbReference type="SAM" id="MobiDB-lite"/>
    </source>
</evidence>
<keyword evidence="7" id="KW-0812">Transmembrane</keyword>
<evidence type="ECO:0000256" key="1">
    <source>
        <dbReference type="ARBA" id="ARBA00004606"/>
    </source>
</evidence>
<comment type="caution">
    <text evidence="14">The sequence shown here is derived from an EMBL/GenBank/DDBJ whole genome shotgun (WGS) entry which is preliminary data.</text>
</comment>
<feature type="domain" description="Fringe-like glycosyltransferase" evidence="13">
    <location>
        <begin position="125"/>
        <end position="236"/>
    </location>
</feature>
<evidence type="ECO:0000256" key="6">
    <source>
        <dbReference type="ARBA" id="ARBA00022679"/>
    </source>
</evidence>
<dbReference type="Proteomes" id="UP000785200">
    <property type="component" value="Unassembled WGS sequence"/>
</dbReference>
<proteinExistence type="inferred from homology"/>
<dbReference type="Pfam" id="PF02434">
    <property type="entry name" value="Fringe"/>
    <property type="match status" value="1"/>
</dbReference>
<evidence type="ECO:0000259" key="13">
    <source>
        <dbReference type="Pfam" id="PF02434"/>
    </source>
</evidence>
<dbReference type="PANTHER" id="PTHR23033">
    <property type="entry name" value="BETA1,3-GALACTOSYLTRANSFERASE"/>
    <property type="match status" value="1"/>
</dbReference>
<keyword evidence="5" id="KW-0328">Glycosyltransferase</keyword>
<name>A0A9P6VJN0_9HELO</name>
<keyword evidence="9" id="KW-0735">Signal-anchor</keyword>
<evidence type="ECO:0000256" key="5">
    <source>
        <dbReference type="ARBA" id="ARBA00022676"/>
    </source>
</evidence>
<dbReference type="OrthoDB" id="414175at2759"/>
<dbReference type="EMBL" id="VNKQ01000008">
    <property type="protein sequence ID" value="KAG0649346.1"/>
    <property type="molecule type" value="Genomic_DNA"/>
</dbReference>
<evidence type="ECO:0000256" key="7">
    <source>
        <dbReference type="ARBA" id="ARBA00022692"/>
    </source>
</evidence>
<protein>
    <recommendedName>
        <fullName evidence="4">N-acetylgalactosaminide beta-1,3-galactosyltransferase</fullName>
        <ecNumber evidence="4">2.4.1.122</ecNumber>
    </recommendedName>
</protein>
<comment type="similarity">
    <text evidence="3">Belongs to the glycosyltransferase 31 family. Beta3-Gal-T subfamily.</text>
</comment>
<keyword evidence="8" id="KW-0547">Nucleotide-binding</keyword>
<gene>
    <name evidence="14" type="ORF">D0Z07_4443</name>
</gene>
<evidence type="ECO:0000256" key="9">
    <source>
        <dbReference type="ARBA" id="ARBA00022968"/>
    </source>
</evidence>
<dbReference type="EC" id="2.4.1.122" evidence="4"/>
<evidence type="ECO:0000313" key="14">
    <source>
        <dbReference type="EMBL" id="KAG0649346.1"/>
    </source>
</evidence>
<feature type="compositionally biased region" description="Polar residues" evidence="12">
    <location>
        <begin position="532"/>
        <end position="547"/>
    </location>
</feature>
<dbReference type="GO" id="GO:0000166">
    <property type="term" value="F:nucleotide binding"/>
    <property type="evidence" value="ECO:0007669"/>
    <property type="project" value="UniProtKB-KW"/>
</dbReference>
<feature type="compositionally biased region" description="Acidic residues" evidence="12">
    <location>
        <begin position="428"/>
        <end position="441"/>
    </location>
</feature>